<evidence type="ECO:0000313" key="1">
    <source>
        <dbReference type="EMBL" id="MCP2260016.1"/>
    </source>
</evidence>
<protein>
    <recommendedName>
        <fullName evidence="3">DUF3558 domain-containing protein</fullName>
    </recommendedName>
</protein>
<gene>
    <name evidence="1" type="ORF">LX15_003727</name>
</gene>
<name>A0ABT1HWZ1_STRSD</name>
<dbReference type="Proteomes" id="UP001205311">
    <property type="component" value="Unassembled WGS sequence"/>
</dbReference>
<feature type="non-terminal residue" evidence="1">
    <location>
        <position position="1"/>
    </location>
</feature>
<dbReference type="EMBL" id="JAMTCP010000022">
    <property type="protein sequence ID" value="MCP2260016.1"/>
    <property type="molecule type" value="Genomic_DNA"/>
</dbReference>
<proteinExistence type="predicted"/>
<evidence type="ECO:0008006" key="3">
    <source>
        <dbReference type="Google" id="ProtNLM"/>
    </source>
</evidence>
<reference evidence="1 2" key="1">
    <citation type="submission" date="2022-06" db="EMBL/GenBank/DDBJ databases">
        <title>Genomic Encyclopedia of Archaeal and Bacterial Type Strains, Phase II (KMG-II): from individual species to whole genera.</title>
        <authorList>
            <person name="Goeker M."/>
        </authorList>
    </citation>
    <scope>NUCLEOTIDE SEQUENCE [LARGE SCALE GENOMIC DNA]</scope>
    <source>
        <strain evidence="1 2">DSM 40477</strain>
    </source>
</reference>
<sequence length="77" mass="8159">KNFKVFEPLTIEDYPGVIVAPALDQRPQGVCNVEFAATDKLSISVTTNLSTPDRATNPCGPTKAAAAEVLKTLKATN</sequence>
<accession>A0ABT1HWZ1</accession>
<evidence type="ECO:0000313" key="2">
    <source>
        <dbReference type="Proteomes" id="UP001205311"/>
    </source>
</evidence>
<keyword evidence="2" id="KW-1185">Reference proteome</keyword>
<organism evidence="1 2">
    <name type="scientific">Streptoalloteichus tenebrarius (strain ATCC 17920 / DSM 40477 / JCM 4838 / CBS 697.72 / NBRC 16177 / NCIMB 11028 / NRRL B-12390 / A12253. 1 / ISP 5477)</name>
    <name type="common">Streptomyces tenebrarius</name>
    <dbReference type="NCBI Taxonomy" id="1933"/>
    <lineage>
        <taxon>Bacteria</taxon>
        <taxon>Bacillati</taxon>
        <taxon>Actinomycetota</taxon>
        <taxon>Actinomycetes</taxon>
        <taxon>Pseudonocardiales</taxon>
        <taxon>Pseudonocardiaceae</taxon>
        <taxon>Streptoalloteichus</taxon>
    </lineage>
</organism>
<comment type="caution">
    <text evidence="1">The sequence shown here is derived from an EMBL/GenBank/DDBJ whole genome shotgun (WGS) entry which is preliminary data.</text>
</comment>